<name>A0ABR4N8I3_9FUNG</name>
<accession>A0ABR4N8I3</accession>
<evidence type="ECO:0000313" key="2">
    <source>
        <dbReference type="Proteomes" id="UP001527925"/>
    </source>
</evidence>
<evidence type="ECO:0000313" key="1">
    <source>
        <dbReference type="EMBL" id="KAL2915769.1"/>
    </source>
</evidence>
<gene>
    <name evidence="1" type="ORF">HK105_204716</name>
</gene>
<protein>
    <submittedName>
        <fullName evidence="1">Uncharacterized protein</fullName>
    </submittedName>
</protein>
<proteinExistence type="predicted"/>
<dbReference type="EMBL" id="JADGIZ020000021">
    <property type="protein sequence ID" value="KAL2915769.1"/>
    <property type="molecule type" value="Genomic_DNA"/>
</dbReference>
<organism evidence="1 2">
    <name type="scientific">Polyrhizophydium stewartii</name>
    <dbReference type="NCBI Taxonomy" id="2732419"/>
    <lineage>
        <taxon>Eukaryota</taxon>
        <taxon>Fungi</taxon>
        <taxon>Fungi incertae sedis</taxon>
        <taxon>Chytridiomycota</taxon>
        <taxon>Chytridiomycota incertae sedis</taxon>
        <taxon>Chytridiomycetes</taxon>
        <taxon>Rhizophydiales</taxon>
        <taxon>Rhizophydiales incertae sedis</taxon>
        <taxon>Polyrhizophydium</taxon>
    </lineage>
</organism>
<reference evidence="1 2" key="1">
    <citation type="submission" date="2023-09" db="EMBL/GenBank/DDBJ databases">
        <title>Pangenome analysis of Batrachochytrium dendrobatidis and related Chytrids.</title>
        <authorList>
            <person name="Yacoub M.N."/>
            <person name="Stajich J.E."/>
            <person name="James T.Y."/>
        </authorList>
    </citation>
    <scope>NUCLEOTIDE SEQUENCE [LARGE SCALE GENOMIC DNA]</scope>
    <source>
        <strain evidence="1 2">JEL0888</strain>
    </source>
</reference>
<keyword evidence="2" id="KW-1185">Reference proteome</keyword>
<sequence length="157" mass="17788">MSPWTRPNLNRHVRRHRDFDIGDFHSDHNDDNHNNHLHLKLELDIVHVHLAFWCSDIAGIPARQCGQSYVRTSLVFGCSNNNLNASMIWYPCANCTCLGSSVYYNYSVGDCYPQGSFGEAYYCSQSIPQYSVATRLRPSTALQVSLAMFVILVTVVL</sequence>
<comment type="caution">
    <text evidence="1">The sequence shown here is derived from an EMBL/GenBank/DDBJ whole genome shotgun (WGS) entry which is preliminary data.</text>
</comment>
<dbReference type="Proteomes" id="UP001527925">
    <property type="component" value="Unassembled WGS sequence"/>
</dbReference>